<feature type="region of interest" description="Disordered" evidence="6">
    <location>
        <begin position="1"/>
        <end position="60"/>
    </location>
</feature>
<dbReference type="Proteomes" id="UP000250140">
    <property type="component" value="Unassembled WGS sequence"/>
</dbReference>
<keyword evidence="5" id="KW-0690">Ribosome biogenesis</keyword>
<feature type="domain" description="Nrap protein" evidence="11">
    <location>
        <begin position="838"/>
        <end position="986"/>
    </location>
</feature>
<evidence type="ECO:0000256" key="2">
    <source>
        <dbReference type="ARBA" id="ARBA00006674"/>
    </source>
</evidence>
<dbReference type="GO" id="GO:0003723">
    <property type="term" value="F:RNA binding"/>
    <property type="evidence" value="ECO:0007669"/>
    <property type="project" value="UniProtKB-KW"/>
</dbReference>
<evidence type="ECO:0000256" key="1">
    <source>
        <dbReference type="ARBA" id="ARBA00004604"/>
    </source>
</evidence>
<evidence type="ECO:0000259" key="11">
    <source>
        <dbReference type="Pfam" id="PF17406"/>
    </source>
</evidence>
<dbReference type="GO" id="GO:0032545">
    <property type="term" value="C:CURI complex"/>
    <property type="evidence" value="ECO:0007669"/>
    <property type="project" value="TreeGrafter"/>
</dbReference>
<comment type="subcellular location">
    <subcellularLocation>
        <location evidence="1 5">Nucleus</location>
        <location evidence="1 5">Nucleolus</location>
    </subcellularLocation>
</comment>
<feature type="compositionally biased region" description="Basic and acidic residues" evidence="6">
    <location>
        <begin position="46"/>
        <end position="59"/>
    </location>
</feature>
<dbReference type="InterPro" id="IPR035369">
    <property type="entry name" value="Nrap_D4"/>
</dbReference>
<evidence type="ECO:0000259" key="10">
    <source>
        <dbReference type="Pfam" id="PF17405"/>
    </source>
</evidence>
<evidence type="ECO:0000256" key="5">
    <source>
        <dbReference type="RuleBase" id="RU364032"/>
    </source>
</evidence>
<feature type="compositionally biased region" description="Acidic residues" evidence="6">
    <location>
        <begin position="15"/>
        <end position="35"/>
    </location>
</feature>
<evidence type="ECO:0000313" key="12">
    <source>
        <dbReference type="EMBL" id="OCL08708.1"/>
    </source>
</evidence>
<evidence type="ECO:0000313" key="13">
    <source>
        <dbReference type="Proteomes" id="UP000250140"/>
    </source>
</evidence>
<feature type="non-terminal residue" evidence="12">
    <location>
        <position position="988"/>
    </location>
</feature>
<evidence type="ECO:0000256" key="3">
    <source>
        <dbReference type="ARBA" id="ARBA00022884"/>
    </source>
</evidence>
<dbReference type="FunFam" id="1.10.1410.10:FF:000014">
    <property type="entry name" value="U3 small nucleolar RNA-associated protein 22"/>
    <property type="match status" value="1"/>
</dbReference>
<accession>A0A8E2F1T6</accession>
<keyword evidence="5" id="KW-0698">rRNA processing</keyword>
<dbReference type="OrthoDB" id="10251401at2759"/>
<comment type="similarity">
    <text evidence="2 5">Belongs to the NRAP family.</text>
</comment>
<dbReference type="GO" id="GO:0006409">
    <property type="term" value="P:tRNA export from nucleus"/>
    <property type="evidence" value="ECO:0007669"/>
    <property type="project" value="TreeGrafter"/>
</dbReference>
<protein>
    <recommendedName>
        <fullName evidence="5">U3 small nucleolar RNA-associated protein 22</fullName>
    </recommendedName>
</protein>
<dbReference type="InterPro" id="IPR035367">
    <property type="entry name" value="Nrap_D2"/>
</dbReference>
<dbReference type="Pfam" id="PF17406">
    <property type="entry name" value="Nrap_D5"/>
    <property type="match status" value="1"/>
</dbReference>
<dbReference type="Pfam" id="PF17403">
    <property type="entry name" value="Nrap_D2"/>
    <property type="match status" value="1"/>
</dbReference>
<name>A0A8E2F1T6_9PEZI</name>
<dbReference type="PANTHER" id="PTHR17972:SF0">
    <property type="entry name" value="NUCLEOLAR PROTEIN 6"/>
    <property type="match status" value="1"/>
</dbReference>
<keyword evidence="5" id="KW-0687">Ribonucleoprotein</keyword>
<dbReference type="InterPro" id="IPR035368">
    <property type="entry name" value="Nrap_D3"/>
</dbReference>
<dbReference type="GO" id="GO:0034456">
    <property type="term" value="C:UTP-C complex"/>
    <property type="evidence" value="ECO:0007669"/>
    <property type="project" value="TreeGrafter"/>
</dbReference>
<dbReference type="EMBL" id="KV749609">
    <property type="protein sequence ID" value="OCL08708.1"/>
    <property type="molecule type" value="Genomic_DNA"/>
</dbReference>
<evidence type="ECO:0000259" key="8">
    <source>
        <dbReference type="Pfam" id="PF17403"/>
    </source>
</evidence>
<evidence type="ECO:0000256" key="4">
    <source>
        <dbReference type="ARBA" id="ARBA00023242"/>
    </source>
</evidence>
<keyword evidence="13" id="KW-1185">Reference proteome</keyword>
<dbReference type="Gene3D" id="1.10.1410.10">
    <property type="match status" value="2"/>
</dbReference>
<keyword evidence="3 5" id="KW-0694">RNA-binding</keyword>
<sequence length="988" mass="110336">MEDVEDVEGGQSVASEDEEDELNEDDVSESEEEEQVNTKPTKPSQAKRDQKTSRRRDEIPQDGVYTAEVYKSNMFKLQVDELLEQVRPKYGKKEAPAENAMRTLKAIIEQIPSREPLPVHDAEKSLLKSSKVAIPFPHPRPPRDAQYKLQYAKPASINATGSYPLKIATRTGEDLVIDLVVTMPMSLFQEKDYLNYRYFYKRAYYLACIAAGIKDSKEHKFKIVFDCLNGNYLQPIIVVNPSGDGGPDDFSSSKCRIQIIPIAVDKAFLAEKLLPEKNCVRPKDAEENSSSTKLTPTPFYNATLQADCSVTAYLKLLHAASSQCDAYKDACLLGRIWLRQRGFNSQIRKGGFGNFEWAAIMAVLLQSNPGAGVPLLSAGYSSYQLFKATLQFLANRDLTKTPFLFQVKDVGIPKSEGNPVFFDGLRNLNILFKMSPWSYKLLRQEADMAVKMLADSTFDQFEPTFIVKADPLLYRHDGIIDIPFSSLKYDFNDGEFHQKLLQTCRKLYSALVRGLGDRVTSVSIVLPEEASWQVGSAKPSEDREGRILVGFITDPANVARTVDHGPPAENKKEAASFRQFWGEKAELRRFKDGSILESTVWSLKEGGESILGQIVKHLLRRHISVEVADNSVILADQFARLLPSRQLAGQSGTAPFLPLMNAFSALEKEIRGLDGLPLQIRHILTADPQLRYSSISVPSANPGKNMAQPASIIVQFEGSGRWPDDLGAIQRTKIAFLLKISSLLSESNTEITSRVGLENPSQPYQNQSFLDITTPLGPAFRLRIHHDREATLLERKLKDKALDGPSREAAALALAAYKRDFLHIPAHTQAMQFLCTRFPALSPTLRLVKKWFASHLLTPHFAPELIELLVARTFLQPHPWTAPASPSTGLLRTLLFLSRWDWRHVPLIVDLSSDNSDSSARMTPEQLADTTTRFDAWRRIDPALNRLVLFAASSLAPDGATWTDRARPARVVAARMTALARAAVAVAR</sequence>
<feature type="domain" description="Nrap protein" evidence="7">
    <location>
        <begin position="177"/>
        <end position="322"/>
    </location>
</feature>
<dbReference type="PANTHER" id="PTHR17972">
    <property type="entry name" value="NUCLEOLAR RNA-ASSOCIATED PROTEIN"/>
    <property type="match status" value="1"/>
</dbReference>
<dbReference type="InterPro" id="IPR035370">
    <property type="entry name" value="Nrap_D5"/>
</dbReference>
<feature type="domain" description="Nrap protein" evidence="9">
    <location>
        <begin position="475"/>
        <end position="623"/>
    </location>
</feature>
<dbReference type="GO" id="GO:0006364">
    <property type="term" value="P:rRNA processing"/>
    <property type="evidence" value="ECO:0007669"/>
    <property type="project" value="UniProtKB-KW"/>
</dbReference>
<dbReference type="InterPro" id="IPR005554">
    <property type="entry name" value="NOL6/Upt22"/>
</dbReference>
<organism evidence="12 13">
    <name type="scientific">Glonium stellatum</name>
    <dbReference type="NCBI Taxonomy" id="574774"/>
    <lineage>
        <taxon>Eukaryota</taxon>
        <taxon>Fungi</taxon>
        <taxon>Dikarya</taxon>
        <taxon>Ascomycota</taxon>
        <taxon>Pezizomycotina</taxon>
        <taxon>Dothideomycetes</taxon>
        <taxon>Pleosporomycetidae</taxon>
        <taxon>Gloniales</taxon>
        <taxon>Gloniaceae</taxon>
        <taxon>Glonium</taxon>
    </lineage>
</organism>
<feature type="domain" description="Nrap protein" evidence="8">
    <location>
        <begin position="326"/>
        <end position="468"/>
    </location>
</feature>
<dbReference type="Pfam" id="PF03813">
    <property type="entry name" value="Nrap"/>
    <property type="match status" value="1"/>
</dbReference>
<dbReference type="InterPro" id="IPR035082">
    <property type="entry name" value="Nrap_D1"/>
</dbReference>
<gene>
    <name evidence="12" type="ORF">AOQ84DRAFT_317967</name>
</gene>
<dbReference type="AlphaFoldDB" id="A0A8E2F1T6"/>
<keyword evidence="4 5" id="KW-0539">Nucleus</keyword>
<dbReference type="Pfam" id="PF17405">
    <property type="entry name" value="Nrap_D4"/>
    <property type="match status" value="1"/>
</dbReference>
<reference evidence="12 13" key="1">
    <citation type="journal article" date="2016" name="Nat. Commun.">
        <title>Ectomycorrhizal ecology is imprinted in the genome of the dominant symbiotic fungus Cenococcum geophilum.</title>
        <authorList>
            <consortium name="DOE Joint Genome Institute"/>
            <person name="Peter M."/>
            <person name="Kohler A."/>
            <person name="Ohm R.A."/>
            <person name="Kuo A."/>
            <person name="Krutzmann J."/>
            <person name="Morin E."/>
            <person name="Arend M."/>
            <person name="Barry K.W."/>
            <person name="Binder M."/>
            <person name="Choi C."/>
            <person name="Clum A."/>
            <person name="Copeland A."/>
            <person name="Grisel N."/>
            <person name="Haridas S."/>
            <person name="Kipfer T."/>
            <person name="LaButti K."/>
            <person name="Lindquist E."/>
            <person name="Lipzen A."/>
            <person name="Maire R."/>
            <person name="Meier B."/>
            <person name="Mihaltcheva S."/>
            <person name="Molinier V."/>
            <person name="Murat C."/>
            <person name="Poggeler S."/>
            <person name="Quandt C.A."/>
            <person name="Sperisen C."/>
            <person name="Tritt A."/>
            <person name="Tisserant E."/>
            <person name="Crous P.W."/>
            <person name="Henrissat B."/>
            <person name="Nehls U."/>
            <person name="Egli S."/>
            <person name="Spatafora J.W."/>
            <person name="Grigoriev I.V."/>
            <person name="Martin F.M."/>
        </authorList>
    </citation>
    <scope>NUCLEOTIDE SEQUENCE [LARGE SCALE GENOMIC DNA]</scope>
    <source>
        <strain evidence="12 13">CBS 207.34</strain>
    </source>
</reference>
<feature type="domain" description="Nrap protein" evidence="10">
    <location>
        <begin position="637"/>
        <end position="836"/>
    </location>
</feature>
<evidence type="ECO:0000259" key="9">
    <source>
        <dbReference type="Pfam" id="PF17404"/>
    </source>
</evidence>
<dbReference type="Pfam" id="PF17404">
    <property type="entry name" value="Nrap_D3"/>
    <property type="match status" value="1"/>
</dbReference>
<proteinExistence type="inferred from homology"/>
<evidence type="ECO:0000256" key="6">
    <source>
        <dbReference type="SAM" id="MobiDB-lite"/>
    </source>
</evidence>
<dbReference type="GO" id="GO:0032040">
    <property type="term" value="C:small-subunit processome"/>
    <property type="evidence" value="ECO:0007669"/>
    <property type="project" value="TreeGrafter"/>
</dbReference>
<evidence type="ECO:0000259" key="7">
    <source>
        <dbReference type="Pfam" id="PF03813"/>
    </source>
</evidence>